<feature type="transmembrane region" description="Helical" evidence="1">
    <location>
        <begin position="6"/>
        <end position="25"/>
    </location>
</feature>
<keyword evidence="1" id="KW-1133">Transmembrane helix</keyword>
<dbReference type="Proteomes" id="UP000287533">
    <property type="component" value="Unassembled WGS sequence"/>
</dbReference>
<dbReference type="EMBL" id="QXGL01000003">
    <property type="protein sequence ID" value="RSX53048.1"/>
    <property type="molecule type" value="Genomic_DNA"/>
</dbReference>
<sequence>MSIFAPISIIIFIVLIAVCAGLIWLEFRLSRSSSRWLGLILPAITLLLSLIAAIGVLTFAIPDSNGYWPIALNAFIAFLVYNIPTLVLAGIYLHERDKIKRREELARMNVQDL</sequence>
<comment type="caution">
    <text evidence="2">The sequence shown here is derived from an EMBL/GenBank/DDBJ whole genome shotgun (WGS) entry which is preliminary data.</text>
</comment>
<gene>
    <name evidence="2" type="ORF">D2E25_1021</name>
</gene>
<feature type="transmembrane region" description="Helical" evidence="1">
    <location>
        <begin position="67"/>
        <end position="93"/>
    </location>
</feature>
<dbReference type="OrthoDB" id="2200068at2"/>
<proteinExistence type="predicted"/>
<evidence type="ECO:0000313" key="2">
    <source>
        <dbReference type="EMBL" id="RSX53048.1"/>
    </source>
</evidence>
<keyword evidence="3" id="KW-1185">Reference proteome</keyword>
<reference evidence="2 3" key="1">
    <citation type="submission" date="2018-09" db="EMBL/GenBank/DDBJ databases">
        <title>Characterization of the phylogenetic diversity of five novel species belonging to the genus Bifidobacterium.</title>
        <authorList>
            <person name="Lugli G.A."/>
            <person name="Duranti S."/>
            <person name="Milani C."/>
        </authorList>
    </citation>
    <scope>NUCLEOTIDE SEQUENCE [LARGE SCALE GENOMIC DNA]</scope>
    <source>
        <strain evidence="2 3">2034B</strain>
    </source>
</reference>
<evidence type="ECO:0000256" key="1">
    <source>
        <dbReference type="SAM" id="Phobius"/>
    </source>
</evidence>
<dbReference type="RefSeq" id="WP_125980552.1">
    <property type="nucleotide sequence ID" value="NZ_QXGL01000003.1"/>
</dbReference>
<accession>A0A430FJZ6</accession>
<protein>
    <submittedName>
        <fullName evidence="2">Uncharacterized protein</fullName>
    </submittedName>
</protein>
<evidence type="ECO:0000313" key="3">
    <source>
        <dbReference type="Proteomes" id="UP000287533"/>
    </source>
</evidence>
<name>A0A430FJZ6_9BIFI</name>
<dbReference type="AlphaFoldDB" id="A0A430FJZ6"/>
<keyword evidence="1" id="KW-0812">Transmembrane</keyword>
<feature type="transmembrane region" description="Helical" evidence="1">
    <location>
        <begin position="37"/>
        <end position="61"/>
    </location>
</feature>
<organism evidence="2 3">
    <name type="scientific">Bifidobacterium goeldii</name>
    <dbReference type="NCBI Taxonomy" id="2306975"/>
    <lineage>
        <taxon>Bacteria</taxon>
        <taxon>Bacillati</taxon>
        <taxon>Actinomycetota</taxon>
        <taxon>Actinomycetes</taxon>
        <taxon>Bifidobacteriales</taxon>
        <taxon>Bifidobacteriaceae</taxon>
        <taxon>Bifidobacterium</taxon>
    </lineage>
</organism>
<keyword evidence="1" id="KW-0472">Membrane</keyword>